<reference evidence="2 3" key="1">
    <citation type="submission" date="2020-08" db="EMBL/GenBank/DDBJ databases">
        <title>Genomic Encyclopedia of Type Strains, Phase III (KMG-III): the genomes of soil and plant-associated and newly described type strains.</title>
        <authorList>
            <person name="Whitman W."/>
        </authorList>
    </citation>
    <scope>NUCLEOTIDE SEQUENCE [LARGE SCALE GENOMIC DNA]</scope>
    <source>
        <strain evidence="2 3">CECT 8803</strain>
    </source>
</reference>
<keyword evidence="3" id="KW-1185">Reference proteome</keyword>
<dbReference type="Pfam" id="PF14213">
    <property type="entry name" value="DUF4325"/>
    <property type="match status" value="1"/>
</dbReference>
<accession>A0A839SPN2</accession>
<comment type="caution">
    <text evidence="2">The sequence shown here is derived from an EMBL/GenBank/DDBJ whole genome shotgun (WGS) entry which is preliminary data.</text>
</comment>
<proteinExistence type="predicted"/>
<organism evidence="2 3">
    <name type="scientific">Limibacillus halophilus</name>
    <dbReference type="NCBI Taxonomy" id="1579333"/>
    <lineage>
        <taxon>Bacteria</taxon>
        <taxon>Pseudomonadati</taxon>
        <taxon>Pseudomonadota</taxon>
        <taxon>Alphaproteobacteria</taxon>
        <taxon>Rhodospirillales</taxon>
        <taxon>Rhodovibrionaceae</taxon>
        <taxon>Limibacillus</taxon>
    </lineage>
</organism>
<evidence type="ECO:0000313" key="2">
    <source>
        <dbReference type="EMBL" id="MBB3064857.1"/>
    </source>
</evidence>
<dbReference type="EMBL" id="JACHXA010000002">
    <property type="protein sequence ID" value="MBB3064857.1"/>
    <property type="molecule type" value="Genomic_DNA"/>
</dbReference>
<dbReference type="AlphaFoldDB" id="A0A839SPN2"/>
<dbReference type="InterPro" id="IPR025474">
    <property type="entry name" value="DUF4325"/>
</dbReference>
<protein>
    <recommendedName>
        <fullName evidence="1">DUF4325 domain-containing protein</fullName>
    </recommendedName>
</protein>
<evidence type="ECO:0000313" key="3">
    <source>
        <dbReference type="Proteomes" id="UP000581135"/>
    </source>
</evidence>
<feature type="domain" description="DUF4325" evidence="1">
    <location>
        <begin position="17"/>
        <end position="76"/>
    </location>
</feature>
<dbReference type="RefSeq" id="WP_183415651.1">
    <property type="nucleotide sequence ID" value="NZ_JACHXA010000002.1"/>
</dbReference>
<gene>
    <name evidence="2" type="ORF">FHR98_001129</name>
</gene>
<sequence length="98" mass="10927">MVIRALDHVPQCYTSKDGTVIFTLIRAAFLRDQSVTLSFDGVDDVPSSFVNAAFLNLLDSFPLDYIQKNLKVVDSTRQINDIIRRRFAVAHSSPVIAA</sequence>
<name>A0A839SPN2_9PROT</name>
<evidence type="ECO:0000259" key="1">
    <source>
        <dbReference type="Pfam" id="PF14213"/>
    </source>
</evidence>
<dbReference type="Proteomes" id="UP000581135">
    <property type="component" value="Unassembled WGS sequence"/>
</dbReference>